<keyword evidence="2" id="KW-1185">Reference proteome</keyword>
<dbReference type="AlphaFoldDB" id="A0A017HQ21"/>
<evidence type="ECO:0000313" key="2">
    <source>
        <dbReference type="Proteomes" id="UP000019666"/>
    </source>
</evidence>
<comment type="caution">
    <text evidence="1">The sequence shown here is derived from an EMBL/GenBank/DDBJ whole genome shotgun (WGS) entry which is preliminary data.</text>
</comment>
<dbReference type="Proteomes" id="UP000019666">
    <property type="component" value="Unassembled WGS sequence"/>
</dbReference>
<name>A0A017HQ21_9RHOB</name>
<protein>
    <submittedName>
        <fullName evidence="1">Uncharacterized protein</fullName>
    </submittedName>
</protein>
<reference evidence="1 2" key="1">
    <citation type="submission" date="2013-02" db="EMBL/GenBank/DDBJ databases">
        <authorList>
            <person name="Fiebig A."/>
            <person name="Goeker M."/>
            <person name="Klenk H.-P.P."/>
        </authorList>
    </citation>
    <scope>NUCLEOTIDE SEQUENCE [LARGE SCALE GENOMIC DNA]</scope>
    <source>
        <strain evidence="1 2">DSM 19309</strain>
    </source>
</reference>
<accession>A0A017HQ21</accession>
<dbReference type="HOGENOM" id="CLU_2737569_0_0_5"/>
<proteinExistence type="predicted"/>
<dbReference type="EMBL" id="AOSK01000065">
    <property type="protein sequence ID" value="EYD75869.1"/>
    <property type="molecule type" value="Genomic_DNA"/>
</dbReference>
<organism evidence="1 2">
    <name type="scientific">Rubellimicrobium mesophilum DSM 19309</name>
    <dbReference type="NCBI Taxonomy" id="442562"/>
    <lineage>
        <taxon>Bacteria</taxon>
        <taxon>Pseudomonadati</taxon>
        <taxon>Pseudomonadota</taxon>
        <taxon>Alphaproteobacteria</taxon>
        <taxon>Rhodobacterales</taxon>
        <taxon>Roseobacteraceae</taxon>
        <taxon>Rubellimicrobium</taxon>
    </lineage>
</organism>
<evidence type="ECO:0000313" key="1">
    <source>
        <dbReference type="EMBL" id="EYD75869.1"/>
    </source>
</evidence>
<gene>
    <name evidence="1" type="ORF">Rumeso_02651</name>
</gene>
<sequence length="71" mass="7789">MNGFIIETRCEDAKARGGQRAIRWIGIMRSARDMIAVLPGHSPSVVDRGPGILARARFPGMQDGEFQEFSG</sequence>
<dbReference type="RefSeq" id="WP_156362603.1">
    <property type="nucleotide sequence ID" value="NZ_KK088522.1"/>
</dbReference>